<dbReference type="EMBL" id="AMWJ02000002">
    <property type="protein sequence ID" value="NNJ16165.1"/>
    <property type="molecule type" value="Genomic_DNA"/>
</dbReference>
<name>A0A7K4EEU4_9PSED</name>
<dbReference type="Proteomes" id="UP000010448">
    <property type="component" value="Unassembled WGS sequence"/>
</dbReference>
<accession>A0A7K4EEU4</accession>
<dbReference type="InterPro" id="IPR010069">
    <property type="entry name" value="CdiA_FHA1_rpt"/>
</dbReference>
<evidence type="ECO:0000256" key="1">
    <source>
        <dbReference type="SAM" id="MobiDB-lite"/>
    </source>
</evidence>
<proteinExistence type="predicted"/>
<keyword evidence="3" id="KW-1185">Reference proteome</keyword>
<protein>
    <submittedName>
        <fullName evidence="2">Uncharacterized protein</fullName>
    </submittedName>
</protein>
<sequence>MPASTPARRPGLQPQQPDPRRDRIDNRGGSLIASGQLRVRGSELDNRQAACSIPAAPWPWT</sequence>
<comment type="caution">
    <text evidence="2">The sequence shown here is derived from an EMBL/GenBank/DDBJ whole genome shotgun (WGS) entry which is preliminary data.</text>
</comment>
<dbReference type="AlphaFoldDB" id="A0A7K4EEU4"/>
<gene>
    <name evidence="2" type="ORF">CSV86_013490</name>
</gene>
<dbReference type="NCBIfam" id="TIGR01731">
    <property type="entry name" value="fil_hemag_20aa"/>
    <property type="match status" value="1"/>
</dbReference>
<evidence type="ECO:0000313" key="3">
    <source>
        <dbReference type="Proteomes" id="UP000010448"/>
    </source>
</evidence>
<organism evidence="2 3">
    <name type="scientific">Pseudomonas bharatica CSV86</name>
    <dbReference type="NCBI Taxonomy" id="1005395"/>
    <lineage>
        <taxon>Bacteria</taxon>
        <taxon>Pseudomonadati</taxon>
        <taxon>Pseudomonadota</taxon>
        <taxon>Gammaproteobacteria</taxon>
        <taxon>Pseudomonadales</taxon>
        <taxon>Pseudomonadaceae</taxon>
        <taxon>Pseudomonas</taxon>
        <taxon>Pseudomonas bharatica</taxon>
    </lineage>
</organism>
<feature type="region of interest" description="Disordered" evidence="1">
    <location>
        <begin position="1"/>
        <end position="36"/>
    </location>
</feature>
<reference evidence="2 3" key="1">
    <citation type="journal article" date="2013" name="Genome Announc.">
        <title>Genome Sequence of Naphthalene-Degrading Soil Bacterium Pseudomonas putida CSV86.</title>
        <authorList>
            <person name="Phale P.S."/>
            <person name="Paliwal V."/>
            <person name="Raju S.C."/>
            <person name="Modak A."/>
            <person name="Purohit H.J."/>
        </authorList>
    </citation>
    <scope>NUCLEOTIDE SEQUENCE [LARGE SCALE GENOMIC DNA]</scope>
    <source>
        <strain evidence="2 3">CSV86</strain>
    </source>
</reference>
<evidence type="ECO:0000313" key="2">
    <source>
        <dbReference type="EMBL" id="NNJ16165.1"/>
    </source>
</evidence>